<dbReference type="Proteomes" id="UP000807342">
    <property type="component" value="Unassembled WGS sequence"/>
</dbReference>
<evidence type="ECO:0000256" key="1">
    <source>
        <dbReference type="SAM" id="MobiDB-lite"/>
    </source>
</evidence>
<reference evidence="2" key="1">
    <citation type="submission" date="2020-11" db="EMBL/GenBank/DDBJ databases">
        <authorList>
            <consortium name="DOE Joint Genome Institute"/>
            <person name="Ahrendt S."/>
            <person name="Riley R."/>
            <person name="Andreopoulos W."/>
            <person name="Labutti K."/>
            <person name="Pangilinan J."/>
            <person name="Ruiz-Duenas F.J."/>
            <person name="Barrasa J.M."/>
            <person name="Sanchez-Garcia M."/>
            <person name="Camarero S."/>
            <person name="Miyauchi S."/>
            <person name="Serrano A."/>
            <person name="Linde D."/>
            <person name="Babiker R."/>
            <person name="Drula E."/>
            <person name="Ayuso-Fernandez I."/>
            <person name="Pacheco R."/>
            <person name="Padilla G."/>
            <person name="Ferreira P."/>
            <person name="Barriuso J."/>
            <person name="Kellner H."/>
            <person name="Castanera R."/>
            <person name="Alfaro M."/>
            <person name="Ramirez L."/>
            <person name="Pisabarro A.G."/>
            <person name="Kuo A."/>
            <person name="Tritt A."/>
            <person name="Lipzen A."/>
            <person name="He G."/>
            <person name="Yan M."/>
            <person name="Ng V."/>
            <person name="Cullen D."/>
            <person name="Martin F."/>
            <person name="Rosso M.-N."/>
            <person name="Henrissat B."/>
            <person name="Hibbett D."/>
            <person name="Martinez A.T."/>
            <person name="Grigoriev I.V."/>
        </authorList>
    </citation>
    <scope>NUCLEOTIDE SEQUENCE</scope>
    <source>
        <strain evidence="2">MF-IS2</strain>
    </source>
</reference>
<evidence type="ECO:0000313" key="2">
    <source>
        <dbReference type="EMBL" id="KAF9449510.1"/>
    </source>
</evidence>
<gene>
    <name evidence="2" type="ORF">P691DRAFT_812279</name>
</gene>
<feature type="region of interest" description="Disordered" evidence="1">
    <location>
        <begin position="1"/>
        <end position="20"/>
    </location>
</feature>
<dbReference type="AlphaFoldDB" id="A0A9P5XH91"/>
<proteinExistence type="predicted"/>
<protein>
    <submittedName>
        <fullName evidence="2">Uncharacterized protein</fullName>
    </submittedName>
</protein>
<sequence length="66" mass="7273">MHAREGLDGGSRAQKLKTHSGCRQNELATIGVQTFTAKDGGSKECRGQSTPTFRWCIRGGHIQRMK</sequence>
<dbReference type="EMBL" id="MU151128">
    <property type="protein sequence ID" value="KAF9449510.1"/>
    <property type="molecule type" value="Genomic_DNA"/>
</dbReference>
<keyword evidence="3" id="KW-1185">Reference proteome</keyword>
<evidence type="ECO:0000313" key="3">
    <source>
        <dbReference type="Proteomes" id="UP000807342"/>
    </source>
</evidence>
<organism evidence="2 3">
    <name type="scientific">Macrolepiota fuliginosa MF-IS2</name>
    <dbReference type="NCBI Taxonomy" id="1400762"/>
    <lineage>
        <taxon>Eukaryota</taxon>
        <taxon>Fungi</taxon>
        <taxon>Dikarya</taxon>
        <taxon>Basidiomycota</taxon>
        <taxon>Agaricomycotina</taxon>
        <taxon>Agaricomycetes</taxon>
        <taxon>Agaricomycetidae</taxon>
        <taxon>Agaricales</taxon>
        <taxon>Agaricineae</taxon>
        <taxon>Agaricaceae</taxon>
        <taxon>Macrolepiota</taxon>
    </lineage>
</organism>
<name>A0A9P5XH91_9AGAR</name>
<accession>A0A9P5XH91</accession>
<comment type="caution">
    <text evidence="2">The sequence shown here is derived from an EMBL/GenBank/DDBJ whole genome shotgun (WGS) entry which is preliminary data.</text>
</comment>